<dbReference type="STRING" id="640205.SAMN05216381_0866"/>
<dbReference type="EMBL" id="FNBM01000001">
    <property type="protein sequence ID" value="SDF06464.1"/>
    <property type="molecule type" value="Genomic_DNA"/>
</dbReference>
<evidence type="ECO:0000259" key="8">
    <source>
        <dbReference type="Pfam" id="PF05957"/>
    </source>
</evidence>
<evidence type="ECO:0000256" key="3">
    <source>
        <dbReference type="ARBA" id="ARBA00022475"/>
    </source>
</evidence>
<dbReference type="AlphaFoldDB" id="A0A1G7I243"/>
<name>A0A1G7I243_9GAMM</name>
<dbReference type="Pfam" id="PF05957">
    <property type="entry name" value="DUF883"/>
    <property type="match status" value="1"/>
</dbReference>
<dbReference type="PANTHER" id="PTHR35893">
    <property type="entry name" value="INNER MEMBRANE PROTEIN-RELATED"/>
    <property type="match status" value="1"/>
</dbReference>
<protein>
    <submittedName>
        <fullName evidence="10">Membrane-anchored ribosome-binding protein, inhibits growth in stationary phase, ElaB/YqjD/DUF883 family</fullName>
    </submittedName>
    <submittedName>
        <fullName evidence="11">YqjD family protein</fullName>
    </submittedName>
</protein>
<evidence type="ECO:0000313" key="11">
    <source>
        <dbReference type="EMBL" id="UUD63954.1"/>
    </source>
</evidence>
<comment type="similarity">
    <text evidence="2">Belongs to the ElaB/YgaM/YqjD family.</text>
</comment>
<dbReference type="InterPro" id="IPR010279">
    <property type="entry name" value="YqjD/ElaB"/>
</dbReference>
<evidence type="ECO:0000256" key="2">
    <source>
        <dbReference type="ARBA" id="ARBA00010423"/>
    </source>
</evidence>
<dbReference type="InterPro" id="IPR043604">
    <property type="entry name" value="DUF883_N"/>
</dbReference>
<comment type="subcellular location">
    <subcellularLocation>
        <location evidence="1">Cell inner membrane</location>
        <topology evidence="1">Single-pass membrane protein</topology>
    </subcellularLocation>
</comment>
<dbReference type="Proteomes" id="UP000887421">
    <property type="component" value="Chromosome"/>
</dbReference>
<dbReference type="PANTHER" id="PTHR35893:SF3">
    <property type="entry name" value="INNER MEMBRANE PROTEIN"/>
    <property type="match status" value="1"/>
</dbReference>
<evidence type="ECO:0000256" key="5">
    <source>
        <dbReference type="ARBA" id="ARBA00022692"/>
    </source>
</evidence>
<evidence type="ECO:0000256" key="4">
    <source>
        <dbReference type="ARBA" id="ARBA00022519"/>
    </source>
</evidence>
<feature type="domain" description="DUF883" evidence="9">
    <location>
        <begin position="80"/>
        <end position="109"/>
    </location>
</feature>
<reference evidence="10 12" key="1">
    <citation type="submission" date="2016-10" db="EMBL/GenBank/DDBJ databases">
        <authorList>
            <person name="de Groot N.N."/>
        </authorList>
    </citation>
    <scope>NUCLEOTIDE SEQUENCE [LARGE SCALE GENOMIC DNA]</scope>
    <source>
        <strain evidence="10 12">LMG 25475</strain>
    </source>
</reference>
<dbReference type="OrthoDB" id="5298386at2"/>
<accession>A0A1G7I243</accession>
<evidence type="ECO:0000313" key="13">
    <source>
        <dbReference type="Proteomes" id="UP000887421"/>
    </source>
</evidence>
<evidence type="ECO:0000313" key="12">
    <source>
        <dbReference type="Proteomes" id="UP000243378"/>
    </source>
</evidence>
<organism evidence="10 12">
    <name type="scientific">Phytopseudomonas seleniipraecipitans</name>
    <dbReference type="NCBI Taxonomy" id="640205"/>
    <lineage>
        <taxon>Bacteria</taxon>
        <taxon>Pseudomonadati</taxon>
        <taxon>Pseudomonadota</taxon>
        <taxon>Gammaproteobacteria</taxon>
        <taxon>Pseudomonadales</taxon>
        <taxon>Pseudomonadaceae</taxon>
        <taxon>Phytopseudomonas</taxon>
    </lineage>
</organism>
<evidence type="ECO:0000256" key="6">
    <source>
        <dbReference type="ARBA" id="ARBA00022989"/>
    </source>
</evidence>
<evidence type="ECO:0000259" key="9">
    <source>
        <dbReference type="Pfam" id="PF19029"/>
    </source>
</evidence>
<dbReference type="EMBL" id="CP076114">
    <property type="protein sequence ID" value="UUD63954.1"/>
    <property type="molecule type" value="Genomic_DNA"/>
</dbReference>
<dbReference type="Proteomes" id="UP000243378">
    <property type="component" value="Unassembled WGS sequence"/>
</dbReference>
<keyword evidence="7" id="KW-0472">Membrane</keyword>
<dbReference type="GO" id="GO:0043022">
    <property type="term" value="F:ribosome binding"/>
    <property type="evidence" value="ECO:0007669"/>
    <property type="project" value="InterPro"/>
</dbReference>
<dbReference type="GO" id="GO:0005886">
    <property type="term" value="C:plasma membrane"/>
    <property type="evidence" value="ECO:0007669"/>
    <property type="project" value="UniProtKB-SubCell"/>
</dbReference>
<evidence type="ECO:0000256" key="7">
    <source>
        <dbReference type="ARBA" id="ARBA00023136"/>
    </source>
</evidence>
<evidence type="ECO:0000313" key="10">
    <source>
        <dbReference type="EMBL" id="SDF06464.1"/>
    </source>
</evidence>
<sequence length="109" mass="11889">MARPLPSRPATPANKEELLEEFQALVRDTETLLQHSASLVGDQAEELRAQIRESLGRARSTLKNTEESVVLRGKAAVGATEDYVQTHPWQTIGIAAGIGILVGMLISRR</sequence>
<dbReference type="Pfam" id="PF19029">
    <property type="entry name" value="DUF883_C"/>
    <property type="match status" value="1"/>
</dbReference>
<keyword evidence="13" id="KW-1185">Reference proteome</keyword>
<gene>
    <name evidence="11" type="ORF">D16iCDA_20145</name>
    <name evidence="10" type="ORF">SAMN05216381_0866</name>
</gene>
<feature type="domain" description="DUF883" evidence="8">
    <location>
        <begin position="16"/>
        <end position="67"/>
    </location>
</feature>
<keyword evidence="5" id="KW-0812">Transmembrane</keyword>
<dbReference type="RefSeq" id="WP_070882856.1">
    <property type="nucleotide sequence ID" value="NZ_CP076114.1"/>
</dbReference>
<keyword evidence="6" id="KW-1133">Transmembrane helix</keyword>
<evidence type="ECO:0000256" key="1">
    <source>
        <dbReference type="ARBA" id="ARBA00004377"/>
    </source>
</evidence>
<keyword evidence="4" id="KW-0997">Cell inner membrane</keyword>
<reference evidence="11" key="2">
    <citation type="submission" date="2021-05" db="EMBL/GenBank/DDBJ databases">
        <title>Complete genome sequence of Pseudomonas seleniipraecipitans strain D1-6.</title>
        <authorList>
            <person name="Lafi F."/>
            <person name="Eida A."/>
            <person name="Alam I."/>
            <person name="Hert H."/>
            <person name="Saad M."/>
        </authorList>
    </citation>
    <scope>NUCLEOTIDE SEQUENCE</scope>
    <source>
        <strain evidence="11">D1-6</strain>
    </source>
</reference>
<dbReference type="InterPro" id="IPR043605">
    <property type="entry name" value="DUF883_C"/>
</dbReference>
<proteinExistence type="inferred from homology"/>
<keyword evidence="3" id="KW-1003">Cell membrane</keyword>